<dbReference type="PROSITE" id="PS51257">
    <property type="entry name" value="PROKAR_LIPOPROTEIN"/>
    <property type="match status" value="1"/>
</dbReference>
<dbReference type="GO" id="GO:0008233">
    <property type="term" value="F:peptidase activity"/>
    <property type="evidence" value="ECO:0007669"/>
    <property type="project" value="UniProtKB-KW"/>
</dbReference>
<proteinExistence type="predicted"/>
<reference evidence="1 2" key="1">
    <citation type="submission" date="2020-08" db="EMBL/GenBank/DDBJ databases">
        <title>Novel species isolated from subtropical streams in China.</title>
        <authorList>
            <person name="Lu H."/>
        </authorList>
    </citation>
    <scope>NUCLEOTIDE SEQUENCE [LARGE SCALE GENOMIC DNA]</scope>
    <source>
        <strain evidence="1 2">LX15W</strain>
    </source>
</reference>
<protein>
    <submittedName>
        <fullName evidence="1">Protease complex subunit PrcB family protein</fullName>
    </submittedName>
</protein>
<sequence length="412" mass="44461">MPALILRFRARALMTSFGATLSVCIFLSLSGCGGNGSIGHTESSKTPAPVATNEFLNLVKEASCAEHKNRLLLIDQQYVLWDRSGNCADAAYAQSLYGATPKNLLCSHADTIAGPRTTCSEASVESLFKTMIANLDKADLGLGSAHQVQSIAIPNANSNAINFKALPAPFYHGAALDYALIKDKQAWDIFWNASGSKASANLIMPDFNAKMVLTKFYKTVNDCSITRFLKVSSDGQKLHASYFDEERVSITRCDLENTSVSTPMQMIELPTLDLAVELQRVNGALISYQSVVSGMHSAIGTARNIVIRDQANWQQLWQEHQAGTGNATTPPAIDFSKKMLIAVFLGTQASGCSGIQDLRIWRDTGKLVATHYDVTPGPDSICTANITSPFHVAEVDLSTDTVEFIGVPSSTP</sequence>
<dbReference type="GO" id="GO:0006508">
    <property type="term" value="P:proteolysis"/>
    <property type="evidence" value="ECO:0007669"/>
    <property type="project" value="UniProtKB-KW"/>
</dbReference>
<evidence type="ECO:0000313" key="1">
    <source>
        <dbReference type="EMBL" id="MBC3875608.1"/>
    </source>
</evidence>
<keyword evidence="1" id="KW-0645">Protease</keyword>
<comment type="caution">
    <text evidence="1">The sequence shown here is derived from an EMBL/GenBank/DDBJ whole genome shotgun (WGS) entry which is preliminary data.</text>
</comment>
<dbReference type="EMBL" id="JACOGA010000020">
    <property type="protein sequence ID" value="MBC3875608.1"/>
    <property type="molecule type" value="Genomic_DNA"/>
</dbReference>
<dbReference type="Proteomes" id="UP000624279">
    <property type="component" value="Unassembled WGS sequence"/>
</dbReference>
<keyword evidence="2" id="KW-1185">Reference proteome</keyword>
<dbReference type="RefSeq" id="WP_186943569.1">
    <property type="nucleotide sequence ID" value="NZ_JACOGA010000020.1"/>
</dbReference>
<keyword evidence="1" id="KW-0378">Hydrolase</keyword>
<gene>
    <name evidence="1" type="ORF">H8K55_18605</name>
</gene>
<accession>A0ABR6YGE8</accession>
<name>A0ABR6YGE8_9BURK</name>
<organism evidence="1 2">
    <name type="scientific">Undibacterium flavidum</name>
    <dbReference type="NCBI Taxonomy" id="2762297"/>
    <lineage>
        <taxon>Bacteria</taxon>
        <taxon>Pseudomonadati</taxon>
        <taxon>Pseudomonadota</taxon>
        <taxon>Betaproteobacteria</taxon>
        <taxon>Burkholderiales</taxon>
        <taxon>Oxalobacteraceae</taxon>
        <taxon>Undibacterium</taxon>
    </lineage>
</organism>
<evidence type="ECO:0000313" key="2">
    <source>
        <dbReference type="Proteomes" id="UP000624279"/>
    </source>
</evidence>